<dbReference type="OMA" id="PHNIIRE"/>
<dbReference type="PROSITE" id="PS01010">
    <property type="entry name" value="CRISP_2"/>
    <property type="match status" value="1"/>
</dbReference>
<protein>
    <recommendedName>
        <fullName evidence="2">SCP domain-containing protein</fullName>
    </recommendedName>
</protein>
<evidence type="ECO:0000313" key="4">
    <source>
        <dbReference type="Proteomes" id="UP000316621"/>
    </source>
</evidence>
<name>A0A4Y7JC57_PAPSO</name>
<dbReference type="PANTHER" id="PTHR10334">
    <property type="entry name" value="CYSTEINE-RICH SECRETORY PROTEIN-RELATED"/>
    <property type="match status" value="1"/>
</dbReference>
<gene>
    <name evidence="3" type="ORF">C5167_004632</name>
</gene>
<dbReference type="Gramene" id="RZC57329">
    <property type="protein sequence ID" value="RZC57329"/>
    <property type="gene ID" value="C5167_004632"/>
</dbReference>
<dbReference type="InterPro" id="IPR018244">
    <property type="entry name" value="Allrgn_V5/Tpx1_CS"/>
</dbReference>
<dbReference type="Proteomes" id="UP000316621">
    <property type="component" value="Chromosome 4"/>
</dbReference>
<dbReference type="EMBL" id="CM010718">
    <property type="protein sequence ID" value="RZC57329.1"/>
    <property type="molecule type" value="Genomic_DNA"/>
</dbReference>
<dbReference type="Gene3D" id="3.40.33.10">
    <property type="entry name" value="CAP"/>
    <property type="match status" value="1"/>
</dbReference>
<dbReference type="SMART" id="SM00198">
    <property type="entry name" value="SCP"/>
    <property type="match status" value="1"/>
</dbReference>
<feature type="chain" id="PRO_5021390370" description="SCP domain-containing protein" evidence="1">
    <location>
        <begin position="27"/>
        <end position="187"/>
    </location>
</feature>
<dbReference type="FunFam" id="3.40.33.10:FF:000004">
    <property type="entry name" value="CAP, cysteine-rich secretory protein, antigen 5"/>
    <property type="match status" value="1"/>
</dbReference>
<dbReference type="Pfam" id="PF00188">
    <property type="entry name" value="CAP"/>
    <property type="match status" value="1"/>
</dbReference>
<dbReference type="InterPro" id="IPR001283">
    <property type="entry name" value="CRISP-related"/>
</dbReference>
<dbReference type="GO" id="GO:0005576">
    <property type="term" value="C:extracellular region"/>
    <property type="evidence" value="ECO:0007669"/>
    <property type="project" value="InterPro"/>
</dbReference>
<dbReference type="SUPFAM" id="SSF55797">
    <property type="entry name" value="PR-1-like"/>
    <property type="match status" value="1"/>
</dbReference>
<evidence type="ECO:0000313" key="3">
    <source>
        <dbReference type="EMBL" id="RZC57329.1"/>
    </source>
</evidence>
<reference evidence="3 4" key="1">
    <citation type="journal article" date="2018" name="Science">
        <title>The opium poppy genome and morphinan production.</title>
        <authorList>
            <person name="Guo L."/>
            <person name="Winzer T."/>
            <person name="Yang X."/>
            <person name="Li Y."/>
            <person name="Ning Z."/>
            <person name="He Z."/>
            <person name="Teodor R."/>
            <person name="Lu Y."/>
            <person name="Bowser T.A."/>
            <person name="Graham I.A."/>
            <person name="Ye K."/>
        </authorList>
    </citation>
    <scope>NUCLEOTIDE SEQUENCE [LARGE SCALE GENOMIC DNA]</scope>
    <source>
        <strain evidence="4">cv. HN1</strain>
        <tissue evidence="3">Leaves</tissue>
    </source>
</reference>
<organism evidence="3 4">
    <name type="scientific">Papaver somniferum</name>
    <name type="common">Opium poppy</name>
    <dbReference type="NCBI Taxonomy" id="3469"/>
    <lineage>
        <taxon>Eukaryota</taxon>
        <taxon>Viridiplantae</taxon>
        <taxon>Streptophyta</taxon>
        <taxon>Embryophyta</taxon>
        <taxon>Tracheophyta</taxon>
        <taxon>Spermatophyta</taxon>
        <taxon>Magnoliopsida</taxon>
        <taxon>Ranunculales</taxon>
        <taxon>Papaveraceae</taxon>
        <taxon>Papaveroideae</taxon>
        <taxon>Papaver</taxon>
    </lineage>
</organism>
<evidence type="ECO:0000259" key="2">
    <source>
        <dbReference type="SMART" id="SM00198"/>
    </source>
</evidence>
<dbReference type="OrthoDB" id="337038at2759"/>
<feature type="signal peptide" evidence="1">
    <location>
        <begin position="1"/>
        <end position="26"/>
    </location>
</feature>
<dbReference type="STRING" id="3469.A0A4Y7JC57"/>
<keyword evidence="1" id="KW-0732">Signal</keyword>
<dbReference type="PROSITE" id="PS51257">
    <property type="entry name" value="PROKAR_LIPOPROTEIN"/>
    <property type="match status" value="1"/>
</dbReference>
<sequence>MEIKIFVSLATCSFILFSCFLPACSTLPVASTLPKASTIVSSLKVSSTSRKVIAQYLVPHNRARIKIGLHPLRWSEELATFAKKWAKKRKGDCAFIHSNSDYGENMFWGSGKDWKPADAVNDWTQEKRYYSHRKNSCLMNQNCYHYTQVVWKESSFVGCARVICNSGDTLITCNYNPHGNVVGQKPF</sequence>
<evidence type="ECO:0000256" key="1">
    <source>
        <dbReference type="SAM" id="SignalP"/>
    </source>
</evidence>
<accession>A0A4Y7JC57</accession>
<dbReference type="InterPro" id="IPR035940">
    <property type="entry name" value="CAP_sf"/>
</dbReference>
<dbReference type="PRINTS" id="PR00837">
    <property type="entry name" value="V5TPXLIKE"/>
</dbReference>
<keyword evidence="4" id="KW-1185">Reference proteome</keyword>
<proteinExistence type="predicted"/>
<feature type="domain" description="SCP" evidence="2">
    <location>
        <begin position="51"/>
        <end position="183"/>
    </location>
</feature>
<dbReference type="InterPro" id="IPR014044">
    <property type="entry name" value="CAP_dom"/>
</dbReference>
<dbReference type="AlphaFoldDB" id="A0A4Y7JC57"/>
<dbReference type="CDD" id="cd05381">
    <property type="entry name" value="CAP_PR-1"/>
    <property type="match status" value="1"/>
</dbReference>